<evidence type="ECO:0000313" key="5">
    <source>
        <dbReference type="EMBL" id="GFR46959.1"/>
    </source>
</evidence>
<gene>
    <name evidence="5" type="ORF">Agub_g8609</name>
</gene>
<feature type="compositionally biased region" description="Gly residues" evidence="4">
    <location>
        <begin position="296"/>
        <end position="310"/>
    </location>
</feature>
<name>A0AAD3DTR5_9CHLO</name>
<evidence type="ECO:0000256" key="2">
    <source>
        <dbReference type="ARBA" id="ARBA00023043"/>
    </source>
</evidence>
<feature type="repeat" description="ANK" evidence="3">
    <location>
        <begin position="195"/>
        <end position="227"/>
    </location>
</feature>
<comment type="caution">
    <text evidence="5">The sequence shown here is derived from an EMBL/GenBank/DDBJ whole genome shotgun (WGS) entry which is preliminary data.</text>
</comment>
<keyword evidence="6" id="KW-1185">Reference proteome</keyword>
<dbReference type="AlphaFoldDB" id="A0AAD3DTR5"/>
<dbReference type="InterPro" id="IPR002110">
    <property type="entry name" value="Ankyrin_rpt"/>
</dbReference>
<dbReference type="PANTHER" id="PTHR24171:SF9">
    <property type="entry name" value="ANKYRIN REPEAT DOMAIN-CONTAINING PROTEIN 39"/>
    <property type="match status" value="1"/>
</dbReference>
<dbReference type="PANTHER" id="PTHR24171">
    <property type="entry name" value="ANKYRIN REPEAT DOMAIN-CONTAINING PROTEIN 39-RELATED"/>
    <property type="match status" value="1"/>
</dbReference>
<dbReference type="EMBL" id="BMAR01000016">
    <property type="protein sequence ID" value="GFR46959.1"/>
    <property type="molecule type" value="Genomic_DNA"/>
</dbReference>
<feature type="region of interest" description="Disordered" evidence="4">
    <location>
        <begin position="290"/>
        <end position="312"/>
    </location>
</feature>
<dbReference type="SUPFAM" id="SSF48403">
    <property type="entry name" value="Ankyrin repeat"/>
    <property type="match status" value="1"/>
</dbReference>
<keyword evidence="1" id="KW-0677">Repeat</keyword>
<dbReference type="Pfam" id="PF12796">
    <property type="entry name" value="Ank_2"/>
    <property type="match status" value="1"/>
</dbReference>
<dbReference type="PROSITE" id="PS50297">
    <property type="entry name" value="ANK_REP_REGION"/>
    <property type="match status" value="1"/>
</dbReference>
<dbReference type="InterPro" id="IPR036770">
    <property type="entry name" value="Ankyrin_rpt-contain_sf"/>
</dbReference>
<dbReference type="Gene3D" id="1.25.40.20">
    <property type="entry name" value="Ankyrin repeat-containing domain"/>
    <property type="match status" value="2"/>
</dbReference>
<dbReference type="PROSITE" id="PS50088">
    <property type="entry name" value="ANK_REPEAT"/>
    <property type="match status" value="1"/>
</dbReference>
<proteinExistence type="predicted"/>
<sequence>MTSYECSFGTNIQQTSKAANAGPTAAPDPGFLDLPEPILQQILVLSGSGGPAAACACSYLQTTFDAALTSPELAARFLIVRYGPSTALFHVYGPNGVARFLLRGASGGLSHDDATNKLIRELLRLGASPHAQARFLLAAAAGAGDTRTLRTILSAGGLSPGASGGGGRALVAAAAGGHLPVMQLLLRAGVSARAESGMPLRAACREGHLAAVRLLLSHGADPRVAAGAALAEAARGGHLEVVSELLATGTVDCRTPAAAAALSAAAAAGRDDVVVALLAAGVRPPATVAQPLGRSNGNGTGSIISGGGGKEAVPLRAPRRAVGRLGGNEMGAASVGFGGVGAGGGGASLPNSGGGGVHAAVRSSAQQQHHNRQQQHQQQLATCSSRIRP</sequence>
<feature type="region of interest" description="Disordered" evidence="4">
    <location>
        <begin position="348"/>
        <end position="389"/>
    </location>
</feature>
<dbReference type="SMART" id="SM00248">
    <property type="entry name" value="ANK"/>
    <property type="match status" value="3"/>
</dbReference>
<evidence type="ECO:0000256" key="1">
    <source>
        <dbReference type="ARBA" id="ARBA00022737"/>
    </source>
</evidence>
<evidence type="ECO:0000256" key="4">
    <source>
        <dbReference type="SAM" id="MobiDB-lite"/>
    </source>
</evidence>
<dbReference type="Proteomes" id="UP001054857">
    <property type="component" value="Unassembled WGS sequence"/>
</dbReference>
<accession>A0AAD3DTR5</accession>
<reference evidence="5 6" key="1">
    <citation type="journal article" date="2021" name="Sci. Rep.">
        <title>Genome sequencing of the multicellular alga Astrephomene provides insights into convergent evolution of germ-soma differentiation.</title>
        <authorList>
            <person name="Yamashita S."/>
            <person name="Yamamoto K."/>
            <person name="Matsuzaki R."/>
            <person name="Suzuki S."/>
            <person name="Yamaguchi H."/>
            <person name="Hirooka S."/>
            <person name="Minakuchi Y."/>
            <person name="Miyagishima S."/>
            <person name="Kawachi M."/>
            <person name="Toyoda A."/>
            <person name="Nozaki H."/>
        </authorList>
    </citation>
    <scope>NUCLEOTIDE SEQUENCE [LARGE SCALE GENOMIC DNA]</scope>
    <source>
        <strain evidence="5 6">NIES-4017</strain>
    </source>
</reference>
<evidence type="ECO:0008006" key="7">
    <source>
        <dbReference type="Google" id="ProtNLM"/>
    </source>
</evidence>
<keyword evidence="2 3" id="KW-0040">ANK repeat</keyword>
<organism evidence="5 6">
    <name type="scientific">Astrephomene gubernaculifera</name>
    <dbReference type="NCBI Taxonomy" id="47775"/>
    <lineage>
        <taxon>Eukaryota</taxon>
        <taxon>Viridiplantae</taxon>
        <taxon>Chlorophyta</taxon>
        <taxon>core chlorophytes</taxon>
        <taxon>Chlorophyceae</taxon>
        <taxon>CS clade</taxon>
        <taxon>Chlamydomonadales</taxon>
        <taxon>Astrephomenaceae</taxon>
        <taxon>Astrephomene</taxon>
    </lineage>
</organism>
<feature type="compositionally biased region" description="Gly residues" evidence="4">
    <location>
        <begin position="348"/>
        <end position="357"/>
    </location>
</feature>
<protein>
    <recommendedName>
        <fullName evidence="7">Ankyrin repeat protein</fullName>
    </recommendedName>
</protein>
<evidence type="ECO:0000313" key="6">
    <source>
        <dbReference type="Proteomes" id="UP001054857"/>
    </source>
</evidence>
<feature type="compositionally biased region" description="Polar residues" evidence="4">
    <location>
        <begin position="380"/>
        <end position="389"/>
    </location>
</feature>
<evidence type="ECO:0000256" key="3">
    <source>
        <dbReference type="PROSITE-ProRule" id="PRU00023"/>
    </source>
</evidence>